<keyword evidence="10" id="KW-0175">Coiled coil</keyword>
<dbReference type="InterPro" id="IPR006144">
    <property type="entry name" value="Secretion_HlyD_CS"/>
</dbReference>
<gene>
    <name evidence="13" type="ORF">CEW83_13715</name>
</gene>
<dbReference type="AlphaFoldDB" id="A0A2U8GR25"/>
<comment type="subcellular location">
    <subcellularLocation>
        <location evidence="1 9">Cell inner membrane</location>
        <topology evidence="1 9">Single-pass membrane protein</topology>
    </subcellularLocation>
</comment>
<organism evidence="13 14">
    <name type="scientific">Parazoarcus communis</name>
    <dbReference type="NCBI Taxonomy" id="41977"/>
    <lineage>
        <taxon>Bacteria</taxon>
        <taxon>Pseudomonadati</taxon>
        <taxon>Pseudomonadota</taxon>
        <taxon>Betaproteobacteria</taxon>
        <taxon>Rhodocyclales</taxon>
        <taxon>Zoogloeaceae</taxon>
        <taxon>Parazoarcus</taxon>
    </lineage>
</organism>
<dbReference type="EMBL" id="CP022187">
    <property type="protein sequence ID" value="AWI76149.1"/>
    <property type="molecule type" value="Genomic_DNA"/>
</dbReference>
<feature type="domain" description="AprE-like beta-barrel" evidence="12">
    <location>
        <begin position="369"/>
        <end position="455"/>
    </location>
</feature>
<keyword evidence="6 9" id="KW-0812">Transmembrane</keyword>
<evidence type="ECO:0000256" key="2">
    <source>
        <dbReference type="ARBA" id="ARBA00009477"/>
    </source>
</evidence>
<keyword evidence="7 9" id="KW-1133">Transmembrane helix</keyword>
<dbReference type="RefSeq" id="WP_108949852.1">
    <property type="nucleotide sequence ID" value="NZ_CP022187.1"/>
</dbReference>
<feature type="domain" description="AprE-like long alpha-helical hairpin" evidence="11">
    <location>
        <begin position="146"/>
        <end position="327"/>
    </location>
</feature>
<keyword evidence="4 9" id="KW-1003">Cell membrane</keyword>
<keyword evidence="14" id="KW-1185">Reference proteome</keyword>
<evidence type="ECO:0000256" key="10">
    <source>
        <dbReference type="SAM" id="Coils"/>
    </source>
</evidence>
<dbReference type="GO" id="GO:0009306">
    <property type="term" value="P:protein secretion"/>
    <property type="evidence" value="ECO:0007669"/>
    <property type="project" value="InterPro"/>
</dbReference>
<dbReference type="NCBIfam" id="TIGR01843">
    <property type="entry name" value="type_I_hlyD"/>
    <property type="match status" value="1"/>
</dbReference>
<feature type="coiled-coil region" evidence="10">
    <location>
        <begin position="257"/>
        <end position="305"/>
    </location>
</feature>
<evidence type="ECO:0000259" key="11">
    <source>
        <dbReference type="Pfam" id="PF25994"/>
    </source>
</evidence>
<evidence type="ECO:0000256" key="7">
    <source>
        <dbReference type="ARBA" id="ARBA00022989"/>
    </source>
</evidence>
<dbReference type="InterPro" id="IPR058982">
    <property type="entry name" value="Beta-barrel_AprE"/>
</dbReference>
<name>A0A2U8GR25_9RHOO</name>
<dbReference type="PANTHER" id="PTHR30386">
    <property type="entry name" value="MEMBRANE FUSION SUBUNIT OF EMRAB-TOLC MULTIDRUG EFFLUX PUMP"/>
    <property type="match status" value="1"/>
</dbReference>
<sequence>MSDNKAEGGGVQERAFKGIGKVSAQVDKRARPFSERLFGRFAPPEREDRLDWAGDADWARLQQEPLRARMLLRGVAAVVLILLVWAAFAPIDEVTRGEAKVVPSTQLQVIQTVDGGVVEEMPVREGQIVNAGDLLLRIDPTRFVSSLLENRAQYFALQVKAARLKALTSGTAMTVPPEAEREVPDIVAHERRLYDSTRAEMEAQMSIARQQLNQREQELNEVRSRREQAGRSFDLVQQELTVTEPLLASGAVSEVDLLRLRRDVSRLRGERDQASSQILRIQSAINEANGKIQEVELNFRNQLRNELSDTMNKLGSLSEGSRALEDRVKHAEIRSPVRGTVKRLLVSTVGGVVQPGKEVVEIVPLDDALILEAKITPKDIAFLRPGQNAVVKFTAYDFAIYGGLDAVVEQISADSVTDDKGNAFYIVRVRTLKSSLGENLPIIPGMVAEVDILTGKKTVLSYLIKPVIRAKANALTER</sequence>
<keyword evidence="3 9" id="KW-0813">Transport</keyword>
<evidence type="ECO:0000256" key="8">
    <source>
        <dbReference type="ARBA" id="ARBA00023136"/>
    </source>
</evidence>
<evidence type="ECO:0000313" key="14">
    <source>
        <dbReference type="Proteomes" id="UP000244930"/>
    </source>
</evidence>
<keyword evidence="8 9" id="KW-0472">Membrane</keyword>
<dbReference type="InterPro" id="IPR010129">
    <property type="entry name" value="T1SS_HlyD"/>
</dbReference>
<evidence type="ECO:0000259" key="12">
    <source>
        <dbReference type="Pfam" id="PF26002"/>
    </source>
</evidence>
<evidence type="ECO:0000256" key="6">
    <source>
        <dbReference type="ARBA" id="ARBA00022692"/>
    </source>
</evidence>
<dbReference type="Pfam" id="PF25994">
    <property type="entry name" value="HH_AprE"/>
    <property type="match status" value="1"/>
</dbReference>
<accession>A0A2U8GR25</accession>
<dbReference type="SUPFAM" id="SSF111369">
    <property type="entry name" value="HlyD-like secretion proteins"/>
    <property type="match status" value="1"/>
</dbReference>
<dbReference type="InterPro" id="IPR050739">
    <property type="entry name" value="MFP"/>
</dbReference>
<protein>
    <recommendedName>
        <fullName evidence="9">Membrane fusion protein (MFP) family protein</fullName>
    </recommendedName>
</protein>
<keyword evidence="5 9" id="KW-0997">Cell inner membrane</keyword>
<dbReference type="Pfam" id="PF26002">
    <property type="entry name" value="Beta-barrel_AprE"/>
    <property type="match status" value="1"/>
</dbReference>
<dbReference type="PRINTS" id="PR01490">
    <property type="entry name" value="RTXTOXIND"/>
</dbReference>
<dbReference type="PROSITE" id="PS00543">
    <property type="entry name" value="HLYD_FAMILY"/>
    <property type="match status" value="1"/>
</dbReference>
<dbReference type="GO" id="GO:0005886">
    <property type="term" value="C:plasma membrane"/>
    <property type="evidence" value="ECO:0007669"/>
    <property type="project" value="UniProtKB-SubCell"/>
</dbReference>
<evidence type="ECO:0000256" key="1">
    <source>
        <dbReference type="ARBA" id="ARBA00004377"/>
    </source>
</evidence>
<dbReference type="Gene3D" id="2.40.30.170">
    <property type="match status" value="1"/>
</dbReference>
<reference evidence="13 14" key="1">
    <citation type="submission" date="2017-06" db="EMBL/GenBank/DDBJ databases">
        <title>Azoarcus.</title>
        <authorList>
            <person name="Woo J.-H."/>
            <person name="Kim H.-S."/>
        </authorList>
    </citation>
    <scope>NUCLEOTIDE SEQUENCE [LARGE SCALE GENOMIC DNA]</scope>
    <source>
        <strain evidence="13 14">TSPY31</strain>
    </source>
</reference>
<dbReference type="InterPro" id="IPR058781">
    <property type="entry name" value="HH_AprE-like"/>
</dbReference>
<evidence type="ECO:0000256" key="9">
    <source>
        <dbReference type="RuleBase" id="RU365093"/>
    </source>
</evidence>
<evidence type="ECO:0000256" key="3">
    <source>
        <dbReference type="ARBA" id="ARBA00022448"/>
    </source>
</evidence>
<evidence type="ECO:0000313" key="13">
    <source>
        <dbReference type="EMBL" id="AWI76149.1"/>
    </source>
</evidence>
<proteinExistence type="inferred from homology"/>
<comment type="similarity">
    <text evidence="2 9">Belongs to the membrane fusion protein (MFP) (TC 8.A.1) family.</text>
</comment>
<dbReference type="Gene3D" id="2.40.50.100">
    <property type="match status" value="1"/>
</dbReference>
<dbReference type="PANTHER" id="PTHR30386:SF26">
    <property type="entry name" value="TRANSPORT PROTEIN COMB"/>
    <property type="match status" value="1"/>
</dbReference>
<feature type="transmembrane region" description="Helical" evidence="9">
    <location>
        <begin position="70"/>
        <end position="88"/>
    </location>
</feature>
<dbReference type="KEGG" id="acom:CEW83_13715"/>
<evidence type="ECO:0000256" key="4">
    <source>
        <dbReference type="ARBA" id="ARBA00022475"/>
    </source>
</evidence>
<evidence type="ECO:0000256" key="5">
    <source>
        <dbReference type="ARBA" id="ARBA00022519"/>
    </source>
</evidence>
<feature type="coiled-coil region" evidence="10">
    <location>
        <begin position="198"/>
        <end position="232"/>
    </location>
</feature>
<dbReference type="Proteomes" id="UP000244930">
    <property type="component" value="Chromosome"/>
</dbReference>